<dbReference type="CDD" id="cd16400">
    <property type="entry name" value="ParB_Srx_like_nuclease"/>
    <property type="match status" value="1"/>
</dbReference>
<name>A0ABV7TEH7_9RHOB</name>
<evidence type="ECO:0000313" key="4">
    <source>
        <dbReference type="Proteomes" id="UP001595629"/>
    </source>
</evidence>
<comment type="caution">
    <text evidence="3">The sequence shown here is derived from an EMBL/GenBank/DDBJ whole genome shotgun (WGS) entry which is preliminary data.</text>
</comment>
<dbReference type="InterPro" id="IPR036086">
    <property type="entry name" value="ParB/Sulfiredoxin_sf"/>
</dbReference>
<dbReference type="SUPFAM" id="SSF110849">
    <property type="entry name" value="ParB/Sulfiredoxin"/>
    <property type="match status" value="1"/>
</dbReference>
<keyword evidence="4" id="KW-1185">Reference proteome</keyword>
<gene>
    <name evidence="3" type="ORF">ACFORG_01610</name>
</gene>
<dbReference type="Gene3D" id="3.90.1530.10">
    <property type="entry name" value="Conserved hypothetical protein from pyrococcus furiosus pfu- 392566-001, ParB domain"/>
    <property type="match status" value="1"/>
</dbReference>
<dbReference type="Pfam" id="PF02195">
    <property type="entry name" value="ParB_N"/>
    <property type="match status" value="1"/>
</dbReference>
<dbReference type="InterPro" id="IPR003115">
    <property type="entry name" value="ParB_N"/>
</dbReference>
<evidence type="ECO:0000313" key="3">
    <source>
        <dbReference type="EMBL" id="MFC3612443.1"/>
    </source>
</evidence>
<dbReference type="Proteomes" id="UP001595629">
    <property type="component" value="Unassembled WGS sequence"/>
</dbReference>
<feature type="domain" description="ParB-like N-terminal" evidence="2">
    <location>
        <begin position="10"/>
        <end position="95"/>
    </location>
</feature>
<dbReference type="InterPro" id="IPR015424">
    <property type="entry name" value="PyrdxlP-dep_Trfase"/>
</dbReference>
<accession>A0ABV7TEH7</accession>
<protein>
    <submittedName>
        <fullName evidence="3">ParB N-terminal domain-containing protein</fullName>
    </submittedName>
</protein>
<organism evidence="3 4">
    <name type="scientific">Lutimaribacter marinistellae</name>
    <dbReference type="NCBI Taxonomy" id="1820329"/>
    <lineage>
        <taxon>Bacteria</taxon>
        <taxon>Pseudomonadati</taxon>
        <taxon>Pseudomonadota</taxon>
        <taxon>Alphaproteobacteria</taxon>
        <taxon>Rhodobacterales</taxon>
        <taxon>Roseobacteraceae</taxon>
        <taxon>Lutimaribacter</taxon>
    </lineage>
</organism>
<dbReference type="SMART" id="SM00470">
    <property type="entry name" value="ParB"/>
    <property type="match status" value="1"/>
</dbReference>
<dbReference type="EMBL" id="JBHRXI010000001">
    <property type="protein sequence ID" value="MFC3612443.1"/>
    <property type="molecule type" value="Genomic_DNA"/>
</dbReference>
<evidence type="ECO:0000256" key="1">
    <source>
        <dbReference type="SAM" id="MobiDB-lite"/>
    </source>
</evidence>
<dbReference type="RefSeq" id="WP_386733626.1">
    <property type="nucleotide sequence ID" value="NZ_JBHRXI010000001.1"/>
</dbReference>
<sequence length="858" mass="93815">MTKTDFYRIEIFPLEKIRPTEEYSRSHTENLRGEIEITGVWTHPLLIDRDRYALMDGHHRYHAARALGLTTVPVILLSYDDPAVELKSWRPGQTYTPDMIWEICNSGKLLPMKSTRHIIHAQLPFSRVPLAQLRDESHLGQTVTPAAPHPSRPQILSDDYHAFGARMALRTVSAAKLDLETSSTIVPHSHLRHTLETDPAMAALLPGAPCRIALGQQEDFPFRLKGADLLLLPPSLLASASAMSAAARWGMEAAFAIQAGGAGPRRLAALVRHGAALIAQLEQADRSLLLSTQPGGISAELSGGSLQPPSQTMLEWMAGLMGLTAEQATQADDDKPLPLEAPIERVLVSNGDSRLKVDRRSGKNKYGTTPRPRPEAVHFSSSTASSISDYGFLFCDVLRRDLLNHMLDGGHEVHETRAALSDAIVGELRDMCGLDVSEADGVIAPSGTDTEVLAVLLSRAADPQAKLVNILISPEETGRGVKLAGAGRYFDPESATGAEISKGAEIWPGVEIGLVDIGIRDDKGDRLPMETLDREFLDAGRAALDSGARVLAHVLIGSKTGLSGPSDAAIEELVSLAPDRVDVVVDACQMRVDYARLGECVRRGWMVQVSGSKSLTGPPFSGGMLFPPALRDRVGATAELMRPGIGYAEDWSEAWAQHLPEKESEPAFGAAFRWLPALLEAKLLRHVPEALRIHVLGRFRDEVSERLTRSESFLTLQRDAGEDDRSHSLQFARHSIISFQILARHWDGSQQPLDEADCRKIFELLNEDARRLMPEASQAVRSVLSQEFHIGQPVALGRGENQRAVLRLVIGMRFFNIVGHAGPGGVAAALESEISDLVRAIDKLEILAENWWRYSHDI</sequence>
<evidence type="ECO:0000259" key="2">
    <source>
        <dbReference type="SMART" id="SM00470"/>
    </source>
</evidence>
<dbReference type="SUPFAM" id="SSF53383">
    <property type="entry name" value="PLP-dependent transferases"/>
    <property type="match status" value="1"/>
</dbReference>
<feature type="region of interest" description="Disordered" evidence="1">
    <location>
        <begin position="358"/>
        <end position="380"/>
    </location>
</feature>
<reference evidence="4" key="1">
    <citation type="journal article" date="2019" name="Int. J. Syst. Evol. Microbiol.">
        <title>The Global Catalogue of Microorganisms (GCM) 10K type strain sequencing project: providing services to taxonomists for standard genome sequencing and annotation.</title>
        <authorList>
            <consortium name="The Broad Institute Genomics Platform"/>
            <consortium name="The Broad Institute Genome Sequencing Center for Infectious Disease"/>
            <person name="Wu L."/>
            <person name="Ma J."/>
        </authorList>
    </citation>
    <scope>NUCLEOTIDE SEQUENCE [LARGE SCALE GENOMIC DNA]</scope>
    <source>
        <strain evidence="4">KCTC 42911</strain>
    </source>
</reference>
<proteinExistence type="predicted"/>